<sequence length="129" mass="14149">MINFDTHMEKLKKVHGYLGSAVLNYSGETLYIDEENTGADIGYASAIFNDSFRQINEASLDVGFSDISSFETKTEDGHVFLMKSAASDSGESYSKIDIFCIFRDDGNIALAKMVIDKAAQAISKDLAQI</sequence>
<dbReference type="AlphaFoldDB" id="A0A1W1BAB1"/>
<accession>A0A1W1BAB1</accession>
<name>A0A1W1BAB1_9ZZZZ</name>
<gene>
    <name evidence="1" type="ORF">MNB_SM-7-1106</name>
</gene>
<protein>
    <recommendedName>
        <fullName evidence="2">Roadblock/LAMTOR2 domain-containing protein</fullName>
    </recommendedName>
</protein>
<evidence type="ECO:0008006" key="2">
    <source>
        <dbReference type="Google" id="ProtNLM"/>
    </source>
</evidence>
<dbReference type="EMBL" id="FPHB01000011">
    <property type="protein sequence ID" value="SFV50500.1"/>
    <property type="molecule type" value="Genomic_DNA"/>
</dbReference>
<evidence type="ECO:0000313" key="1">
    <source>
        <dbReference type="EMBL" id="SFV50500.1"/>
    </source>
</evidence>
<organism evidence="1">
    <name type="scientific">hydrothermal vent metagenome</name>
    <dbReference type="NCBI Taxonomy" id="652676"/>
    <lineage>
        <taxon>unclassified sequences</taxon>
        <taxon>metagenomes</taxon>
        <taxon>ecological metagenomes</taxon>
    </lineage>
</organism>
<proteinExistence type="predicted"/>
<reference evidence="1" key="1">
    <citation type="submission" date="2016-10" db="EMBL/GenBank/DDBJ databases">
        <authorList>
            <person name="de Groot N.N."/>
        </authorList>
    </citation>
    <scope>NUCLEOTIDE SEQUENCE</scope>
</reference>